<dbReference type="AlphaFoldDB" id="A0A8H7N4A6"/>
<protein>
    <recommendedName>
        <fullName evidence="3">ABC transporter domain-containing protein</fullName>
    </recommendedName>
</protein>
<dbReference type="InterPro" id="IPR027417">
    <property type="entry name" value="P-loop_NTPase"/>
</dbReference>
<dbReference type="GO" id="GO:0042626">
    <property type="term" value="F:ATPase-coupled transmembrane transporter activity"/>
    <property type="evidence" value="ECO:0007669"/>
    <property type="project" value="TreeGrafter"/>
</dbReference>
<reference evidence="4" key="1">
    <citation type="submission" date="2020-10" db="EMBL/GenBank/DDBJ databases">
        <title>High-Quality Genome Resource of Clonostachys rosea strain S41 by Oxford Nanopore Long-Read Sequencing.</title>
        <authorList>
            <person name="Wang H."/>
        </authorList>
    </citation>
    <scope>NUCLEOTIDE SEQUENCE</scope>
    <source>
        <strain evidence="4">S41</strain>
    </source>
</reference>
<gene>
    <name evidence="4" type="ORF">IM811_004173</name>
</gene>
<evidence type="ECO:0000256" key="2">
    <source>
        <dbReference type="ARBA" id="ARBA00022840"/>
    </source>
</evidence>
<feature type="domain" description="ABC transporter" evidence="3">
    <location>
        <begin position="3"/>
        <end position="104"/>
    </location>
</feature>
<organism evidence="4 5">
    <name type="scientific">Bionectria ochroleuca</name>
    <name type="common">Gliocladium roseum</name>
    <dbReference type="NCBI Taxonomy" id="29856"/>
    <lineage>
        <taxon>Eukaryota</taxon>
        <taxon>Fungi</taxon>
        <taxon>Dikarya</taxon>
        <taxon>Ascomycota</taxon>
        <taxon>Pezizomycotina</taxon>
        <taxon>Sordariomycetes</taxon>
        <taxon>Hypocreomycetidae</taxon>
        <taxon>Hypocreales</taxon>
        <taxon>Bionectriaceae</taxon>
        <taxon>Clonostachys</taxon>
    </lineage>
</organism>
<dbReference type="Proteomes" id="UP000616885">
    <property type="component" value="Unassembled WGS sequence"/>
</dbReference>
<evidence type="ECO:0000259" key="3">
    <source>
        <dbReference type="Pfam" id="PF00005"/>
    </source>
</evidence>
<keyword evidence="2" id="KW-0067">ATP-binding</keyword>
<proteinExistence type="predicted"/>
<dbReference type="Pfam" id="PF00005">
    <property type="entry name" value="ABC_tran"/>
    <property type="match status" value="1"/>
</dbReference>
<dbReference type="InterPro" id="IPR050173">
    <property type="entry name" value="ABC_transporter_C-like"/>
</dbReference>
<dbReference type="Gene3D" id="3.40.50.300">
    <property type="entry name" value="P-loop containing nucleotide triphosphate hydrolases"/>
    <property type="match status" value="1"/>
</dbReference>
<evidence type="ECO:0000313" key="4">
    <source>
        <dbReference type="EMBL" id="KAF9745872.1"/>
    </source>
</evidence>
<dbReference type="GO" id="GO:0005524">
    <property type="term" value="F:ATP binding"/>
    <property type="evidence" value="ECO:0007669"/>
    <property type="project" value="UniProtKB-KW"/>
</dbReference>
<evidence type="ECO:0000256" key="1">
    <source>
        <dbReference type="ARBA" id="ARBA00022741"/>
    </source>
</evidence>
<dbReference type="EMBL" id="JADCTT010000012">
    <property type="protein sequence ID" value="KAF9745872.1"/>
    <property type="molecule type" value="Genomic_DNA"/>
</dbReference>
<dbReference type="PANTHER" id="PTHR24223">
    <property type="entry name" value="ATP-BINDING CASSETTE SUB-FAMILY C"/>
    <property type="match status" value="1"/>
</dbReference>
<dbReference type="GO" id="GO:0016887">
    <property type="term" value="F:ATP hydrolysis activity"/>
    <property type="evidence" value="ECO:0007669"/>
    <property type="project" value="InterPro"/>
</dbReference>
<evidence type="ECO:0000313" key="5">
    <source>
        <dbReference type="Proteomes" id="UP000616885"/>
    </source>
</evidence>
<sequence length="185" mass="21018">MLDGLPLSDIPRARVRKGVTSIPQDPLIYRGTVRFNTDPHSIHSDEDIISALKEVNIWGVLNERGGLDADMDTVGLSRGEQQLFCLSRAILAKPRVLILDEVTSSVDRAQEDKIVEMLYRNFEGTTILMVVHHLRMVRNFDKILVLSEGEIVEWEHPDTLMMVNSMFRRLLFTQEAADEAADETE</sequence>
<dbReference type="InterPro" id="IPR003439">
    <property type="entry name" value="ABC_transporter-like_ATP-bd"/>
</dbReference>
<comment type="caution">
    <text evidence="4">The sequence shown here is derived from an EMBL/GenBank/DDBJ whole genome shotgun (WGS) entry which is preliminary data.</text>
</comment>
<keyword evidence="1" id="KW-0547">Nucleotide-binding</keyword>
<dbReference type="SUPFAM" id="SSF52540">
    <property type="entry name" value="P-loop containing nucleoside triphosphate hydrolases"/>
    <property type="match status" value="1"/>
</dbReference>
<name>A0A8H7N4A6_BIOOC</name>
<accession>A0A8H7N4A6</accession>
<dbReference type="PANTHER" id="PTHR24223:SF269">
    <property type="entry name" value="ABC MULTIDRUG TRANSPORTER (EUROFUNG)-RELATED"/>
    <property type="match status" value="1"/>
</dbReference>
<dbReference type="GO" id="GO:0016020">
    <property type="term" value="C:membrane"/>
    <property type="evidence" value="ECO:0007669"/>
    <property type="project" value="TreeGrafter"/>
</dbReference>